<keyword evidence="5 10" id="KW-0552">Olfaction</keyword>
<keyword evidence="4 10" id="KW-0812">Transmembrane</keyword>
<proteinExistence type="evidence at transcript level"/>
<keyword evidence="6 10" id="KW-1133">Transmembrane helix</keyword>
<reference evidence="11" key="1">
    <citation type="journal article" date="2013" name="J. Insect Physiol.">
        <title>Silent, generic and plant kairomone sensitive odorant receptors from the Southern house mosquito.</title>
        <authorList>
            <person name="Xu P."/>
            <person name="Choo Y.M."/>
            <person name="Pelletier J."/>
            <person name="Sujimoto F.R."/>
            <person name="Hughes D.T."/>
            <person name="Zhu F."/>
            <person name="Atungulu E."/>
            <person name="Cornel A.J."/>
            <person name="Luetje C.W."/>
            <person name="Leal W.S."/>
        </authorList>
    </citation>
    <scope>NUCLEOTIDE SEQUENCE</scope>
</reference>
<feature type="transmembrane region" description="Helical" evidence="10">
    <location>
        <begin position="267"/>
        <end position="286"/>
    </location>
</feature>
<comment type="caution">
    <text evidence="10">Lacks conserved residue(s) required for the propagation of feature annotation.</text>
</comment>
<dbReference type="PANTHER" id="PTHR21137:SF35">
    <property type="entry name" value="ODORANT RECEPTOR 19A-RELATED"/>
    <property type="match status" value="1"/>
</dbReference>
<evidence type="ECO:0000256" key="10">
    <source>
        <dbReference type="RuleBase" id="RU351113"/>
    </source>
</evidence>
<organism evidence="11">
    <name type="scientific">Culex quinquefasciatus</name>
    <name type="common">Southern house mosquito</name>
    <name type="synonym">Culex pungens</name>
    <dbReference type="NCBI Taxonomy" id="7176"/>
    <lineage>
        <taxon>Eukaryota</taxon>
        <taxon>Metazoa</taxon>
        <taxon>Ecdysozoa</taxon>
        <taxon>Arthropoda</taxon>
        <taxon>Hexapoda</taxon>
        <taxon>Insecta</taxon>
        <taxon>Pterygota</taxon>
        <taxon>Neoptera</taxon>
        <taxon>Endopterygota</taxon>
        <taxon>Diptera</taxon>
        <taxon>Nematocera</taxon>
        <taxon>Culicoidea</taxon>
        <taxon>Culicidae</taxon>
        <taxon>Culicinae</taxon>
        <taxon>Culicini</taxon>
        <taxon>Culex</taxon>
        <taxon>Culex</taxon>
    </lineage>
</organism>
<evidence type="ECO:0000256" key="7">
    <source>
        <dbReference type="ARBA" id="ARBA00023136"/>
    </source>
</evidence>
<evidence type="ECO:0000256" key="4">
    <source>
        <dbReference type="ARBA" id="ARBA00022692"/>
    </source>
</evidence>
<accession>S5R744</accession>
<name>S5R744_CULQU</name>
<dbReference type="HOGENOM" id="CLU_044523_0_1_1"/>
<dbReference type="VEuPathDB" id="VectorBase:CPIJ018931"/>
<feature type="transmembrane region" description="Helical" evidence="10">
    <location>
        <begin position="41"/>
        <end position="61"/>
    </location>
</feature>
<sequence length="383" mass="44824">MANRRKLAAAAEFDRILAVQSWILRRLGCDVFDLNYRFSPATWVIVFLASFYMVISAYDLYRFRNDVFNFAFSLVTLSYGVIGCTRIVLFLRNSRTYAQIVVEARRTYEQVSNEREQEVQERYTRMLKRCVTFYSISFIGGCIMGGFFPLAVYWWTGLKVLPFGVILPFTDPDTIEGYQLNYLYQVSCIVWTPPGLTATQNVYFALVFNLCIQYDVLKLKLEDLDKLIRDGAEYDTIREKLVEIINWQRHLVDFIAEIDRNFTVQTFVEISSVAMQMVIVLFVLHIDVWLPGYMVIFVASFQLFVLCILGAMIEIKSDIFTEQIYGIAWHRMRTPEQKMVQFMLAKAQYTMQLTYGGMLPLNMNLFVTIYKKTYSVFMMLQNM</sequence>
<dbReference type="EMBL" id="KF032025">
    <property type="protein sequence ID" value="AGS08024.1"/>
    <property type="molecule type" value="mRNA"/>
</dbReference>
<feature type="transmembrane region" description="Helical" evidence="10">
    <location>
        <begin position="131"/>
        <end position="155"/>
    </location>
</feature>
<dbReference type="VEuPathDB" id="VectorBase:CQUJHB002181"/>
<dbReference type="Pfam" id="PF02949">
    <property type="entry name" value="7tm_6"/>
    <property type="match status" value="1"/>
</dbReference>
<keyword evidence="7 10" id="KW-0472">Membrane</keyword>
<dbReference type="GO" id="GO:0005886">
    <property type="term" value="C:plasma membrane"/>
    <property type="evidence" value="ECO:0007669"/>
    <property type="project" value="UniProtKB-SubCell"/>
</dbReference>
<dbReference type="PANTHER" id="PTHR21137">
    <property type="entry name" value="ODORANT RECEPTOR"/>
    <property type="match status" value="1"/>
</dbReference>
<keyword evidence="8 10" id="KW-0675">Receptor</keyword>
<evidence type="ECO:0000256" key="5">
    <source>
        <dbReference type="ARBA" id="ARBA00022725"/>
    </source>
</evidence>
<dbReference type="GO" id="GO:0005549">
    <property type="term" value="F:odorant binding"/>
    <property type="evidence" value="ECO:0007669"/>
    <property type="project" value="InterPro"/>
</dbReference>
<keyword evidence="9 10" id="KW-0807">Transducer</keyword>
<evidence type="ECO:0000313" key="11">
    <source>
        <dbReference type="EMBL" id="AGS08024.1"/>
    </source>
</evidence>
<comment type="similarity">
    <text evidence="10">Belongs to the insect chemoreceptor superfamily. Heteromeric odorant receptor channel (TC 1.A.69) family.</text>
</comment>
<evidence type="ECO:0000256" key="6">
    <source>
        <dbReference type="ARBA" id="ARBA00022989"/>
    </source>
</evidence>
<evidence type="ECO:0000256" key="9">
    <source>
        <dbReference type="ARBA" id="ARBA00023224"/>
    </source>
</evidence>
<feature type="transmembrane region" description="Helical" evidence="10">
    <location>
        <begin position="292"/>
        <end position="313"/>
    </location>
</feature>
<dbReference type="GO" id="GO:0004984">
    <property type="term" value="F:olfactory receptor activity"/>
    <property type="evidence" value="ECO:0007669"/>
    <property type="project" value="InterPro"/>
</dbReference>
<dbReference type="InterPro" id="IPR004117">
    <property type="entry name" value="7tm6_olfct_rcpt"/>
</dbReference>
<evidence type="ECO:0000256" key="1">
    <source>
        <dbReference type="ARBA" id="ARBA00004651"/>
    </source>
</evidence>
<keyword evidence="3 10" id="KW-0716">Sensory transduction</keyword>
<gene>
    <name evidence="11" type="primary">OR161</name>
</gene>
<comment type="subcellular location">
    <subcellularLocation>
        <location evidence="1 10">Cell membrane</location>
        <topology evidence="1 10">Multi-pass membrane protein</topology>
    </subcellularLocation>
</comment>
<evidence type="ECO:0000256" key="8">
    <source>
        <dbReference type="ARBA" id="ARBA00023170"/>
    </source>
</evidence>
<protein>
    <recommendedName>
        <fullName evidence="10">Odorant receptor</fullName>
    </recommendedName>
</protein>
<feature type="transmembrane region" description="Helical" evidence="10">
    <location>
        <begin position="67"/>
        <end position="89"/>
    </location>
</feature>
<dbReference type="GO" id="GO:0007165">
    <property type="term" value="P:signal transduction"/>
    <property type="evidence" value="ECO:0007669"/>
    <property type="project" value="UniProtKB-KW"/>
</dbReference>
<evidence type="ECO:0000256" key="2">
    <source>
        <dbReference type="ARBA" id="ARBA00022475"/>
    </source>
</evidence>
<keyword evidence="2" id="KW-1003">Cell membrane</keyword>
<dbReference type="AlphaFoldDB" id="S5R744"/>
<evidence type="ECO:0000256" key="3">
    <source>
        <dbReference type="ARBA" id="ARBA00022606"/>
    </source>
</evidence>
<dbReference type="OrthoDB" id="7550533at2759"/>